<organism evidence="2 3">
    <name type="scientific">Sphaerimonospora thailandensis</name>
    <dbReference type="NCBI Taxonomy" id="795644"/>
    <lineage>
        <taxon>Bacteria</taxon>
        <taxon>Bacillati</taxon>
        <taxon>Actinomycetota</taxon>
        <taxon>Actinomycetes</taxon>
        <taxon>Streptosporangiales</taxon>
        <taxon>Streptosporangiaceae</taxon>
        <taxon>Sphaerimonospora</taxon>
    </lineage>
</organism>
<gene>
    <name evidence="2" type="ORF">Mth01_18240</name>
</gene>
<comment type="caution">
    <text evidence="2">The sequence shown here is derived from an EMBL/GenBank/DDBJ whole genome shotgun (WGS) entry which is preliminary data.</text>
</comment>
<name>A0A8J3VZ62_9ACTN</name>
<dbReference type="InterPro" id="IPR016181">
    <property type="entry name" value="Acyl_CoA_acyltransferase"/>
</dbReference>
<evidence type="ECO:0000313" key="3">
    <source>
        <dbReference type="Proteomes" id="UP000610966"/>
    </source>
</evidence>
<protein>
    <submittedName>
        <fullName evidence="2">N-acetyltransferase</fullName>
    </submittedName>
</protein>
<dbReference type="GO" id="GO:0016747">
    <property type="term" value="F:acyltransferase activity, transferring groups other than amino-acyl groups"/>
    <property type="evidence" value="ECO:0007669"/>
    <property type="project" value="InterPro"/>
</dbReference>
<proteinExistence type="predicted"/>
<dbReference type="SUPFAM" id="SSF55729">
    <property type="entry name" value="Acyl-CoA N-acyltransferases (Nat)"/>
    <property type="match status" value="1"/>
</dbReference>
<dbReference type="EMBL" id="BOOG01000016">
    <property type="protein sequence ID" value="GIH69571.1"/>
    <property type="molecule type" value="Genomic_DNA"/>
</dbReference>
<feature type="domain" description="N-acetyltransferase" evidence="1">
    <location>
        <begin position="4"/>
        <end position="141"/>
    </location>
</feature>
<dbReference type="Proteomes" id="UP000610966">
    <property type="component" value="Unassembled WGS sequence"/>
</dbReference>
<evidence type="ECO:0000259" key="1">
    <source>
        <dbReference type="PROSITE" id="PS51186"/>
    </source>
</evidence>
<dbReference type="Gene3D" id="3.40.630.30">
    <property type="match status" value="1"/>
</dbReference>
<dbReference type="RefSeq" id="WP_204014363.1">
    <property type="nucleotide sequence ID" value="NZ_BOOG01000016.1"/>
</dbReference>
<sequence length="167" mass="18090">MNDFVIRRARAADLEQIVRVLADSWGSTSVVVHGQVYNASTLPALLAERDGELAGLLTYTIVDDGLEIVTLDALTRHGGVGTALLEVVTGIAEEAGLRRVWLVTTNDNLDALRFYQRRGLRIVKVDPGAVDVARRHKPSIPAIGDHGIEIHDELTLELLLPAGSARP</sequence>
<dbReference type="PROSITE" id="PS51186">
    <property type="entry name" value="GNAT"/>
    <property type="match status" value="1"/>
</dbReference>
<dbReference type="InterPro" id="IPR000182">
    <property type="entry name" value="GNAT_dom"/>
</dbReference>
<accession>A0A8J3VZ62</accession>
<evidence type="ECO:0000313" key="2">
    <source>
        <dbReference type="EMBL" id="GIH69571.1"/>
    </source>
</evidence>
<dbReference type="CDD" id="cd04301">
    <property type="entry name" value="NAT_SF"/>
    <property type="match status" value="1"/>
</dbReference>
<reference evidence="2" key="1">
    <citation type="submission" date="2021-01" db="EMBL/GenBank/DDBJ databases">
        <title>Whole genome shotgun sequence of Sphaerimonospora thailandensis NBRC 107569.</title>
        <authorList>
            <person name="Komaki H."/>
            <person name="Tamura T."/>
        </authorList>
    </citation>
    <scope>NUCLEOTIDE SEQUENCE</scope>
    <source>
        <strain evidence="2">NBRC 107569</strain>
    </source>
</reference>
<dbReference type="Pfam" id="PF00583">
    <property type="entry name" value="Acetyltransf_1"/>
    <property type="match status" value="1"/>
</dbReference>
<keyword evidence="3" id="KW-1185">Reference proteome</keyword>
<dbReference type="AlphaFoldDB" id="A0A8J3VZ62"/>